<organism evidence="1 2">
    <name type="scientific">Zobellia barbeyronii</name>
    <dbReference type="NCBI Taxonomy" id="2748009"/>
    <lineage>
        <taxon>Bacteria</taxon>
        <taxon>Pseudomonadati</taxon>
        <taxon>Bacteroidota</taxon>
        <taxon>Flavobacteriia</taxon>
        <taxon>Flavobacteriales</taxon>
        <taxon>Flavobacteriaceae</taxon>
        <taxon>Zobellia</taxon>
    </lineage>
</organism>
<accession>A0ABS5WBT2</accession>
<dbReference type="Proteomes" id="UP000740413">
    <property type="component" value="Unassembled WGS sequence"/>
</dbReference>
<sequence length="148" mass="16629">MKKYIYILGLSLFILIGCGSKKNLETLAPFSLGESYGQSWSIDKTTSVKGYELVVAVLSLENDKADLKNVYHKGKMAPITIELTDKGIMGIVEFGEAVESPEEFPFDLTDTQAVISYVHKEKVKYYRINGIQHNLPVSYSSLREKNSR</sequence>
<keyword evidence="2" id="KW-1185">Reference proteome</keyword>
<evidence type="ECO:0000313" key="2">
    <source>
        <dbReference type="Proteomes" id="UP000740413"/>
    </source>
</evidence>
<gene>
    <name evidence="1" type="ORF">HW347_03825</name>
</gene>
<comment type="caution">
    <text evidence="1">The sequence shown here is derived from an EMBL/GenBank/DDBJ whole genome shotgun (WGS) entry which is preliminary data.</text>
</comment>
<dbReference type="PROSITE" id="PS51257">
    <property type="entry name" value="PROKAR_LIPOPROTEIN"/>
    <property type="match status" value="1"/>
</dbReference>
<proteinExistence type="predicted"/>
<dbReference type="EMBL" id="JACATN010000001">
    <property type="protein sequence ID" value="MBT2160378.1"/>
    <property type="molecule type" value="Genomic_DNA"/>
</dbReference>
<reference evidence="2" key="2">
    <citation type="submission" date="2023-07" db="EMBL/GenBank/DDBJ databases">
        <title>Zobellia barbeyronii sp. nov., a new marine flavobacterium, isolated from green and red algae.</title>
        <authorList>
            <person name="Nedashkovskaya O.I."/>
            <person name="Otstavnykh N."/>
            <person name="Zhukova N."/>
            <person name="Guzev K."/>
            <person name="Chausova V."/>
            <person name="Tekutyeva L."/>
            <person name="Mikhailov V."/>
            <person name="Isaeva M."/>
        </authorList>
    </citation>
    <scope>NUCLEOTIDE SEQUENCE [LARGE SCALE GENOMIC DNA]</scope>
    <source>
        <strain evidence="2">KMM 6746</strain>
    </source>
</reference>
<evidence type="ECO:0000313" key="1">
    <source>
        <dbReference type="EMBL" id="MBT2160378.1"/>
    </source>
</evidence>
<evidence type="ECO:0008006" key="3">
    <source>
        <dbReference type="Google" id="ProtNLM"/>
    </source>
</evidence>
<reference evidence="1 2" key="1">
    <citation type="submission" date="2020-06" db="EMBL/GenBank/DDBJ databases">
        <authorList>
            <person name="Isaeva M.P."/>
            <person name="Chernysheva N.Y."/>
        </authorList>
    </citation>
    <scope>NUCLEOTIDE SEQUENCE [LARGE SCALE GENOMIC DNA]</scope>
    <source>
        <strain evidence="1 2">KMM 6746</strain>
    </source>
</reference>
<protein>
    <recommendedName>
        <fullName evidence="3">Lipoprotein</fullName>
    </recommendedName>
</protein>
<dbReference type="RefSeq" id="WP_214610603.1">
    <property type="nucleotide sequence ID" value="NZ_JACATN010000001.1"/>
</dbReference>
<name>A0ABS5WBT2_9FLAO</name>